<organism evidence="2 3">
    <name type="scientific">Orbilia ellipsospora</name>
    <dbReference type="NCBI Taxonomy" id="2528407"/>
    <lineage>
        <taxon>Eukaryota</taxon>
        <taxon>Fungi</taxon>
        <taxon>Dikarya</taxon>
        <taxon>Ascomycota</taxon>
        <taxon>Pezizomycotina</taxon>
        <taxon>Orbiliomycetes</taxon>
        <taxon>Orbiliales</taxon>
        <taxon>Orbiliaceae</taxon>
        <taxon>Orbilia</taxon>
    </lineage>
</organism>
<keyword evidence="3" id="KW-1185">Reference proteome</keyword>
<feature type="region of interest" description="Disordered" evidence="1">
    <location>
        <begin position="173"/>
        <end position="203"/>
    </location>
</feature>
<feature type="compositionally biased region" description="Basic and acidic residues" evidence="1">
    <location>
        <begin position="191"/>
        <end position="201"/>
    </location>
</feature>
<accession>A0AAV9WTK0</accession>
<feature type="compositionally biased region" description="Basic residues" evidence="1">
    <location>
        <begin position="73"/>
        <end position="87"/>
    </location>
</feature>
<evidence type="ECO:0000313" key="3">
    <source>
        <dbReference type="Proteomes" id="UP001365542"/>
    </source>
</evidence>
<protein>
    <submittedName>
        <fullName evidence="2">Uncharacterized protein</fullName>
    </submittedName>
</protein>
<dbReference type="Proteomes" id="UP001365542">
    <property type="component" value="Unassembled WGS sequence"/>
</dbReference>
<proteinExistence type="predicted"/>
<feature type="compositionally biased region" description="Acidic residues" evidence="1">
    <location>
        <begin position="941"/>
        <end position="953"/>
    </location>
</feature>
<comment type="caution">
    <text evidence="2">The sequence shown here is derived from an EMBL/GenBank/DDBJ whole genome shotgun (WGS) entry which is preliminary data.</text>
</comment>
<feature type="region of interest" description="Disordered" evidence="1">
    <location>
        <begin position="53"/>
        <end position="99"/>
    </location>
</feature>
<sequence>MPLSPELKKVIKFVPRPHSPHPERISISNRDNPYVDPEDLKFGFDRDFKRSNDAEHLEDSDDSGDSLTVQLHGKPRSRKNKKCRARQKAQAGVQQIDTPATPRIVIKDVTSDPQRERALFQYGRVETPSRDISGIFSSIKPSKAVEDTGIPSSGRRKEDDIFFEGLIDEERADVDEKSRSGRLQGRSSSSTDKRVKFKQPEIEPTSVTPNIRLSVASSAQRELRSRVSFNLPPATTQESLFRAFKEHGVFDQLNQSYSTLSSEGEYFEYGGTVLKASPQNSHTEFEEERMRYSTAEKAEILTEVLKDDRDEDLDSADELRRDSFGSCFPIVERLSTEDISQLSFSPSILSAKPPHPRGENYPFGYSKKSPCYLNNIEEDVTVEEKSSENGFQLLEMEELEEYTAMAKRKNLESLFTTETGVCEVLNRNELFQYIDCEAGQTELDGDEDQNTIGVLFSHLRYDIEEFMRSIYEGDRYRRNFQKLRSYFDREAQKSPTPPPVEGWGYARLPPTTIPDVHGWKPVHAGWISWDTSLICIEAGTIPKFIYRGRFWEDEAEDDPIGPRRPVVFWTGISSTDDEHANLDISYKLLGFSERFRETPTGMMAANQSDDSDDNSLEEDIDWSSRLLNHRLLLTCDSVRGSNTDLTFDPEELDTPTLDFERNHNKMDITLRQKYPNHTQIVRKFDIMGQLVVLMPEPRPVHVPRKSILKGGPRYRFEPKRGKKKKIVRVALPEEVFRHTEVFHPRGKGWTVAENNRVRRNGQRFGWREVLPSIRAGFTRVRGFEKYYPRFLRPPMGSNMTHTTSYKAGYFMNHIARFKLGIPPSTMSKTNASIRKALLKVVKSRKEGQGGVKEYKERPFAYFYELFTRSVGEKLRMSMMVDTRERAGRRDNFDHPFLVYAGLRGECDSADDEGEDEETEEYEWEEEDELQDYENHERYEGYEMDGDYAEDENVEGDHVEV</sequence>
<dbReference type="EMBL" id="JAVHJO010000019">
    <property type="protein sequence ID" value="KAK6523220.1"/>
    <property type="molecule type" value="Genomic_DNA"/>
</dbReference>
<feature type="compositionally biased region" description="Low complexity" evidence="1">
    <location>
        <begin position="181"/>
        <end position="190"/>
    </location>
</feature>
<feature type="region of interest" description="Disordered" evidence="1">
    <location>
        <begin position="906"/>
        <end position="960"/>
    </location>
</feature>
<gene>
    <name evidence="2" type="ORF">TWF694_006112</name>
</gene>
<feature type="compositionally biased region" description="Acidic residues" evidence="1">
    <location>
        <begin position="907"/>
        <end position="931"/>
    </location>
</feature>
<reference evidence="2 3" key="1">
    <citation type="submission" date="2019-10" db="EMBL/GenBank/DDBJ databases">
        <authorList>
            <person name="Palmer J.M."/>
        </authorList>
    </citation>
    <scope>NUCLEOTIDE SEQUENCE [LARGE SCALE GENOMIC DNA]</scope>
    <source>
        <strain evidence="2 3">TWF694</strain>
    </source>
</reference>
<evidence type="ECO:0000313" key="2">
    <source>
        <dbReference type="EMBL" id="KAK6523220.1"/>
    </source>
</evidence>
<dbReference type="AlphaFoldDB" id="A0AAV9WTK0"/>
<evidence type="ECO:0000256" key="1">
    <source>
        <dbReference type="SAM" id="MobiDB-lite"/>
    </source>
</evidence>
<name>A0AAV9WTK0_9PEZI</name>